<dbReference type="EMBL" id="CP067134">
    <property type="protein sequence ID" value="WCR12453.1"/>
    <property type="molecule type" value="Genomic_DNA"/>
</dbReference>
<dbReference type="Pfam" id="PF24752">
    <property type="entry name" value="DUF7697"/>
    <property type="match status" value="1"/>
</dbReference>
<reference evidence="1 2" key="1">
    <citation type="submission" date="2021-01" db="EMBL/GenBank/DDBJ databases">
        <title>Biogeographic distribution of Paracoccus.</title>
        <authorList>
            <person name="Hollensteiner J."/>
            <person name="Leineberger J."/>
            <person name="Brinkhoff T."/>
            <person name="Daniel R."/>
        </authorList>
    </citation>
    <scope>NUCLEOTIDE SEQUENCE [LARGE SCALE GENOMIC DNA]</scope>
    <source>
        <strain evidence="1 2">LMG25392</strain>
    </source>
</reference>
<protein>
    <submittedName>
        <fullName evidence="1">Uncharacterized protein</fullName>
    </submittedName>
</protein>
<sequence>MTFEGWQVWDLVGRLGSQLRVLPGAVIGWDLNAAFGLAAALGIPAPAAAELLPVIEAVMVRKMNEQMAASGSRAISF</sequence>
<evidence type="ECO:0000313" key="1">
    <source>
        <dbReference type="EMBL" id="WCR12453.1"/>
    </source>
</evidence>
<keyword evidence="2" id="KW-1185">Reference proteome</keyword>
<dbReference type="InterPro" id="IPR056114">
    <property type="entry name" value="DUF7697"/>
</dbReference>
<evidence type="ECO:0000313" key="2">
    <source>
        <dbReference type="Proteomes" id="UP001218412"/>
    </source>
</evidence>
<dbReference type="Proteomes" id="UP001218412">
    <property type="component" value="Chromosome"/>
</dbReference>
<name>A0ABY7T001_9RHOB</name>
<gene>
    <name evidence="1" type="ORF">JHW45_03650</name>
</gene>
<proteinExistence type="predicted"/>
<organism evidence="1 2">
    <name type="scientific">Paracoccus stylophorae</name>
    <dbReference type="NCBI Taxonomy" id="659350"/>
    <lineage>
        <taxon>Bacteria</taxon>
        <taxon>Pseudomonadati</taxon>
        <taxon>Pseudomonadota</taxon>
        <taxon>Alphaproteobacteria</taxon>
        <taxon>Rhodobacterales</taxon>
        <taxon>Paracoccaceae</taxon>
        <taxon>Paracoccus</taxon>
    </lineage>
</organism>
<accession>A0ABY7T001</accession>